<feature type="compositionally biased region" description="Polar residues" evidence="1">
    <location>
        <begin position="111"/>
        <end position="125"/>
    </location>
</feature>
<dbReference type="InterPro" id="IPR017943">
    <property type="entry name" value="Bactericidal_perm-incr_a/b_dom"/>
</dbReference>
<reference evidence="3" key="1">
    <citation type="submission" date="2022-03" db="EMBL/GenBank/DDBJ databases">
        <title>Draft genome sequence of Aduncisulcus paluster, a free-living microaerophilic Fornicata.</title>
        <authorList>
            <person name="Yuyama I."/>
            <person name="Kume K."/>
            <person name="Tamura T."/>
            <person name="Inagaki Y."/>
            <person name="Hashimoto T."/>
        </authorList>
    </citation>
    <scope>NUCLEOTIDE SEQUENCE</scope>
    <source>
        <strain evidence="3">NY0171</strain>
    </source>
</reference>
<evidence type="ECO:0000313" key="4">
    <source>
        <dbReference type="Proteomes" id="UP001057375"/>
    </source>
</evidence>
<organism evidence="3 4">
    <name type="scientific">Aduncisulcus paluster</name>
    <dbReference type="NCBI Taxonomy" id="2918883"/>
    <lineage>
        <taxon>Eukaryota</taxon>
        <taxon>Metamonada</taxon>
        <taxon>Carpediemonas-like organisms</taxon>
        <taxon>Aduncisulcus</taxon>
    </lineage>
</organism>
<proteinExistence type="predicted"/>
<dbReference type="SUPFAM" id="SSF55394">
    <property type="entry name" value="Bactericidal permeability-increasing protein, BPI"/>
    <property type="match status" value="1"/>
</dbReference>
<accession>A0ABQ5KIV3</accession>
<feature type="domain" description="Lipid-binding serum glycoprotein N-terminal" evidence="2">
    <location>
        <begin position="291"/>
        <end position="453"/>
    </location>
</feature>
<feature type="compositionally biased region" description="Polar residues" evidence="1">
    <location>
        <begin position="23"/>
        <end position="38"/>
    </location>
</feature>
<protein>
    <submittedName>
        <fullName evidence="3">BPI/LBP/Plunc family like protein</fullName>
    </submittedName>
</protein>
<dbReference type="Pfam" id="PF01273">
    <property type="entry name" value="LBP_BPI_CETP"/>
    <property type="match status" value="1"/>
</dbReference>
<name>A0ABQ5KIV3_9EUKA</name>
<evidence type="ECO:0000313" key="3">
    <source>
        <dbReference type="EMBL" id="GKT32452.1"/>
    </source>
</evidence>
<gene>
    <name evidence="3" type="ORF">ADUPG1_006611</name>
</gene>
<feature type="compositionally biased region" description="Polar residues" evidence="1">
    <location>
        <begin position="198"/>
        <end position="217"/>
    </location>
</feature>
<sequence length="783" mass="85319">LPSSSTASCPDVLPKPLPASEEVPSTETPSAETPSAETASEKKIVPDHTTSVDSTESKSNSHSDPLDLFHSFRESFSQMSSLMDSLFSGAGMFPFAHSMRSRPSAPKNGEPASTTPSAETPSAETASEKKIVPDHTTSVDSTESKSNSHSDPLDLFHSFRESFSQMSSLMDSLFSGAGMFPFAHSMRSRPSAPKNGEPASTTPAAENVSSETPSCIHTASAEEQGPSESQSSDDDKEVTTHGYPIPPPGAPCAKDEIEWDPFSGVNLVFTQDAVQILADGVDGQGGLVPELEDILMNTVIPNQQFSVDAGIGSVQVSLKNFDITNVSADKSDTFLISDFGFDVRFNKLYIRMTTDFSAKMITFPYSEFSGILVISTDIDISAKVQMAMNIDVRPVTITLYCNDLDISIYNLSISFSGDSSAVLNTILAALSTPLSSLMSSTLTSLLNGIINDLFGRVNGGMSERCTDDFTMQVIVMSNQISVTASYMTLPHFGYTTNADNIEAQATASHPPYDVLPHIVIPDIVMDSPIQLIVAAETLESIYYDTIVLRQQSDFDQKKHPDTPSDELNVPYSYRFTPDSMPADLPSYFLNSSVFSTFSLDSLSALCSDCDIAIRYTHRTDEWPKIAFSETSIETSFYADVQVYVCLDQLSDPSSSCAWSEYTEIFSSVLSHDALGVMLFDTYDMYTQFEITNTDVTSVTTEYASIDPLTVQDVSSLLHFFGVLLFADGLNDRNEDYGFQHSTRFIFTGYHGCIVDSIDVYYSADGYVALGGDPVFCYVFDNDN</sequence>
<comment type="caution">
    <text evidence="3">The sequence shown here is derived from an EMBL/GenBank/DDBJ whole genome shotgun (WGS) entry which is preliminary data.</text>
</comment>
<dbReference type="Proteomes" id="UP001057375">
    <property type="component" value="Unassembled WGS sequence"/>
</dbReference>
<evidence type="ECO:0000256" key="1">
    <source>
        <dbReference type="SAM" id="MobiDB-lite"/>
    </source>
</evidence>
<feature type="non-terminal residue" evidence="3">
    <location>
        <position position="1"/>
    </location>
</feature>
<dbReference type="Gene3D" id="3.15.10.10">
    <property type="entry name" value="Bactericidal permeability-increasing protein, domain 1"/>
    <property type="match status" value="1"/>
</dbReference>
<feature type="region of interest" description="Disordered" evidence="1">
    <location>
        <begin position="185"/>
        <end position="252"/>
    </location>
</feature>
<keyword evidence="4" id="KW-1185">Reference proteome</keyword>
<feature type="compositionally biased region" description="Basic and acidic residues" evidence="1">
    <location>
        <begin position="142"/>
        <end position="152"/>
    </location>
</feature>
<dbReference type="EMBL" id="BQXS01009990">
    <property type="protein sequence ID" value="GKT32452.1"/>
    <property type="molecule type" value="Genomic_DNA"/>
</dbReference>
<feature type="region of interest" description="Disordered" evidence="1">
    <location>
        <begin position="98"/>
        <end position="152"/>
    </location>
</feature>
<feature type="compositionally biased region" description="Basic and acidic residues" evidence="1">
    <location>
        <begin position="55"/>
        <end position="67"/>
    </location>
</feature>
<feature type="region of interest" description="Disordered" evidence="1">
    <location>
        <begin position="1"/>
        <end position="67"/>
    </location>
</feature>
<dbReference type="InterPro" id="IPR017942">
    <property type="entry name" value="Lipid-bd_serum_glycop_N"/>
</dbReference>
<evidence type="ECO:0000259" key="2">
    <source>
        <dbReference type="Pfam" id="PF01273"/>
    </source>
</evidence>